<dbReference type="SUPFAM" id="SSF56349">
    <property type="entry name" value="DNA breaking-rejoining enzymes"/>
    <property type="match status" value="1"/>
</dbReference>
<dbReference type="PANTHER" id="PTHR30349">
    <property type="entry name" value="PHAGE INTEGRASE-RELATED"/>
    <property type="match status" value="1"/>
</dbReference>
<protein>
    <submittedName>
        <fullName evidence="6">Phage integrase family protein</fullName>
    </submittedName>
</protein>
<dbReference type="InterPro" id="IPR002104">
    <property type="entry name" value="Integrase_catalytic"/>
</dbReference>
<reference evidence="6 7" key="1">
    <citation type="submission" date="2019-03" db="EMBL/GenBank/DDBJ databases">
        <authorList>
            <person name="Kox A.R. M."/>
        </authorList>
    </citation>
    <scope>NUCLEOTIDE SEQUENCE [LARGE SCALE GENOMIC DNA]</scope>
    <source>
        <strain evidence="6">MTUNDRAET4 annotated genome</strain>
        <plasmid evidence="7">3</plasmid>
    </source>
</reference>
<dbReference type="InterPro" id="IPR010998">
    <property type="entry name" value="Integrase_recombinase_N"/>
</dbReference>
<evidence type="ECO:0000313" key="7">
    <source>
        <dbReference type="Proteomes" id="UP000294360"/>
    </source>
</evidence>
<evidence type="ECO:0000256" key="4">
    <source>
        <dbReference type="ARBA" id="ARBA00023172"/>
    </source>
</evidence>
<proteinExistence type="predicted"/>
<dbReference type="AlphaFoldDB" id="A0A4U8Z7D6"/>
<evidence type="ECO:0000313" key="6">
    <source>
        <dbReference type="EMBL" id="VFU17436.1"/>
    </source>
</evidence>
<name>A0A4U8Z7D6_METTU</name>
<evidence type="ECO:0000256" key="2">
    <source>
        <dbReference type="ARBA" id="ARBA00022908"/>
    </source>
</evidence>
<dbReference type="Gene3D" id="1.10.150.130">
    <property type="match status" value="1"/>
</dbReference>
<dbReference type="KEGG" id="mtun:MTUNDRAET4_0032.2"/>
<keyword evidence="6" id="KW-0614">Plasmid</keyword>
<evidence type="ECO:0000256" key="1">
    <source>
        <dbReference type="ARBA" id="ARBA00022829"/>
    </source>
</evidence>
<dbReference type="RefSeq" id="WP_134493264.1">
    <property type="nucleotide sequence ID" value="NZ_LR536452.1"/>
</dbReference>
<accession>A0A4U8Z7D6</accession>
<keyword evidence="2" id="KW-0229">DNA integration</keyword>
<dbReference type="GO" id="GO:0003677">
    <property type="term" value="F:DNA binding"/>
    <property type="evidence" value="ECO:0007669"/>
    <property type="project" value="UniProtKB-KW"/>
</dbReference>
<evidence type="ECO:0000259" key="5">
    <source>
        <dbReference type="PROSITE" id="PS51898"/>
    </source>
</evidence>
<dbReference type="InterPro" id="IPR050090">
    <property type="entry name" value="Tyrosine_recombinase_XerCD"/>
</dbReference>
<dbReference type="Proteomes" id="UP000294360">
    <property type="component" value="Plasmid 3"/>
</dbReference>
<dbReference type="InterPro" id="IPR013762">
    <property type="entry name" value="Integrase-like_cat_sf"/>
</dbReference>
<dbReference type="InterPro" id="IPR011010">
    <property type="entry name" value="DNA_brk_join_enz"/>
</dbReference>
<dbReference type="GO" id="GO:0007059">
    <property type="term" value="P:chromosome segregation"/>
    <property type="evidence" value="ECO:0007669"/>
    <property type="project" value="UniProtKB-KW"/>
</dbReference>
<geneLocation type="plasmid" evidence="6 7">
    <name>3</name>
</geneLocation>
<dbReference type="EMBL" id="LR536452">
    <property type="protein sequence ID" value="VFU17436.1"/>
    <property type="molecule type" value="Genomic_DNA"/>
</dbReference>
<keyword evidence="3" id="KW-0238">DNA-binding</keyword>
<dbReference type="Gene3D" id="1.10.443.10">
    <property type="entry name" value="Intergrase catalytic core"/>
    <property type="match status" value="1"/>
</dbReference>
<organism evidence="6 7">
    <name type="scientific">Methylocella tundrae</name>
    <dbReference type="NCBI Taxonomy" id="227605"/>
    <lineage>
        <taxon>Bacteria</taxon>
        <taxon>Pseudomonadati</taxon>
        <taxon>Pseudomonadota</taxon>
        <taxon>Alphaproteobacteria</taxon>
        <taxon>Hyphomicrobiales</taxon>
        <taxon>Beijerinckiaceae</taxon>
        <taxon>Methylocella</taxon>
    </lineage>
</organism>
<gene>
    <name evidence="6" type="ORF">MTUNDRAET4_0032</name>
</gene>
<dbReference type="GO" id="GO:0006310">
    <property type="term" value="P:DNA recombination"/>
    <property type="evidence" value="ECO:0007669"/>
    <property type="project" value="UniProtKB-KW"/>
</dbReference>
<dbReference type="PROSITE" id="PS51898">
    <property type="entry name" value="TYR_RECOMBINASE"/>
    <property type="match status" value="1"/>
</dbReference>
<feature type="domain" description="Tyr recombinase" evidence="5">
    <location>
        <begin position="153"/>
        <end position="358"/>
    </location>
</feature>
<dbReference type="CDD" id="cd00799">
    <property type="entry name" value="INT_Cre_C"/>
    <property type="match status" value="1"/>
</dbReference>
<dbReference type="GO" id="GO:0015074">
    <property type="term" value="P:DNA integration"/>
    <property type="evidence" value="ECO:0007669"/>
    <property type="project" value="UniProtKB-KW"/>
</dbReference>
<evidence type="ECO:0000256" key="3">
    <source>
        <dbReference type="ARBA" id="ARBA00023125"/>
    </source>
</evidence>
<dbReference type="SUPFAM" id="SSF47823">
    <property type="entry name" value="lambda integrase-like, N-terminal domain"/>
    <property type="match status" value="1"/>
</dbReference>
<dbReference type="PANTHER" id="PTHR30349:SF81">
    <property type="entry name" value="TYROSINE RECOMBINASE XERC"/>
    <property type="match status" value="1"/>
</dbReference>
<sequence length="360" mass="39389">MDRRDRLAEILTDDDVATLKHLAREGMGENSLRALASDLAYLEAWALASTGSPLPWPAPEALALKFVAHHLWDPARRESEPAHGMPSEVADSLRARDLLRVEGPHAPATVRRRLASWSTLHHWKGALGPFKSPALRSALRLSVRATARPRMRKSQRAVTRDVLEALLATCGSDRLADTRDAALLLVAFASGGRRRSEVAALRVEQLVEEQAVLEDPSEPNSPALPCLSIRLGRTKTAEADADARVLLVGRPVEALREWLLRADIEKGAIFRAIDQWGGLDDRALTPQAVNAILKRRVAAAGLDPKLYSAHGLRSGYLTEAARAGVSLPEAMQQSQHRSVQQAASYYNDAERRLGKAARLV</sequence>
<dbReference type="OrthoDB" id="5513193at2"/>
<dbReference type="Pfam" id="PF00589">
    <property type="entry name" value="Phage_integrase"/>
    <property type="match status" value="1"/>
</dbReference>
<keyword evidence="1" id="KW-0159">Chromosome partition</keyword>
<keyword evidence="4" id="KW-0233">DNA recombination</keyword>